<dbReference type="CDD" id="cd00093">
    <property type="entry name" value="HTH_XRE"/>
    <property type="match status" value="1"/>
</dbReference>
<organism evidence="2 3">
    <name type="scientific">Amedibacillus dolichus</name>
    <dbReference type="NCBI Taxonomy" id="31971"/>
    <lineage>
        <taxon>Bacteria</taxon>
        <taxon>Bacillati</taxon>
        <taxon>Bacillota</taxon>
        <taxon>Erysipelotrichia</taxon>
        <taxon>Erysipelotrichales</taxon>
        <taxon>Erysipelotrichaceae</taxon>
        <taxon>Amedibacillus</taxon>
    </lineage>
</organism>
<dbReference type="Proteomes" id="UP000753219">
    <property type="component" value="Unassembled WGS sequence"/>
</dbReference>
<accession>A0A942ZWH0</accession>
<name>A0A942ZWH0_9FIRM</name>
<reference evidence="2" key="1">
    <citation type="submission" date="2021-02" db="EMBL/GenBank/DDBJ databases">
        <title>Infant gut strain persistence is associated with maternal origin, phylogeny, and functional potential including surface adhesion and iron acquisition.</title>
        <authorList>
            <person name="Lou Y.C."/>
        </authorList>
    </citation>
    <scope>NUCLEOTIDE SEQUENCE</scope>
    <source>
        <strain evidence="2">L3_108_103G1_dasL3_108_103G1_concoct_2</strain>
    </source>
</reference>
<feature type="domain" description="HTH cro/C1-type" evidence="1">
    <location>
        <begin position="5"/>
        <end position="61"/>
    </location>
</feature>
<dbReference type="InterPro" id="IPR001387">
    <property type="entry name" value="Cro/C1-type_HTH"/>
</dbReference>
<dbReference type="Gene3D" id="1.10.260.40">
    <property type="entry name" value="lambda repressor-like DNA-binding domains"/>
    <property type="match status" value="1"/>
</dbReference>
<evidence type="ECO:0000313" key="3">
    <source>
        <dbReference type="Proteomes" id="UP000753219"/>
    </source>
</evidence>
<proteinExistence type="predicted"/>
<dbReference type="PROSITE" id="PS50943">
    <property type="entry name" value="HTH_CROC1"/>
    <property type="match status" value="1"/>
</dbReference>
<protein>
    <submittedName>
        <fullName evidence="2">Helix-turn-helix transcriptional regulator</fullName>
    </submittedName>
</protein>
<evidence type="ECO:0000259" key="1">
    <source>
        <dbReference type="PROSITE" id="PS50943"/>
    </source>
</evidence>
<evidence type="ECO:0000313" key="2">
    <source>
        <dbReference type="EMBL" id="MBS4883214.1"/>
    </source>
</evidence>
<dbReference type="EMBL" id="JAGZMZ010000001">
    <property type="protein sequence ID" value="MBS4883214.1"/>
    <property type="molecule type" value="Genomic_DNA"/>
</dbReference>
<sequence length="65" mass="7326">MYPNLEAEMARRKVTRLELAAKLKMTATTLGNKLNGKSDISLPECLAIKKELNINMTVDELFKTD</sequence>
<dbReference type="SUPFAM" id="SSF47413">
    <property type="entry name" value="lambda repressor-like DNA-binding domains"/>
    <property type="match status" value="1"/>
</dbReference>
<dbReference type="InterPro" id="IPR010982">
    <property type="entry name" value="Lambda_DNA-bd_dom_sf"/>
</dbReference>
<gene>
    <name evidence="2" type="ORF">KHZ85_00370</name>
</gene>
<dbReference type="GO" id="GO:0003677">
    <property type="term" value="F:DNA binding"/>
    <property type="evidence" value="ECO:0007669"/>
    <property type="project" value="InterPro"/>
</dbReference>
<dbReference type="AlphaFoldDB" id="A0A942ZWH0"/>
<comment type="caution">
    <text evidence="2">The sequence shown here is derived from an EMBL/GenBank/DDBJ whole genome shotgun (WGS) entry which is preliminary data.</text>
</comment>
<dbReference type="RefSeq" id="WP_278639366.1">
    <property type="nucleotide sequence ID" value="NZ_JAGZMZ010000001.1"/>
</dbReference>